<dbReference type="InterPro" id="IPR003593">
    <property type="entry name" value="AAA+_ATPase"/>
</dbReference>
<dbReference type="GO" id="GO:0016887">
    <property type="term" value="F:ATP hydrolysis activity"/>
    <property type="evidence" value="ECO:0007669"/>
    <property type="project" value="InterPro"/>
</dbReference>
<dbReference type="EMBL" id="CP123388">
    <property type="protein sequence ID" value="XCC97555.1"/>
    <property type="molecule type" value="Genomic_DNA"/>
</dbReference>
<keyword evidence="3" id="KW-0547">Nucleotide-binding</keyword>
<keyword evidence="6" id="KW-0614">Plasmid</keyword>
<evidence type="ECO:0000313" key="6">
    <source>
        <dbReference type="EMBL" id="XCC97555.1"/>
    </source>
</evidence>
<reference evidence="6" key="1">
    <citation type="submission" date="2023-02" db="EMBL/GenBank/DDBJ databases">
        <title>Description and genomic characterization of Salipiger bruguierae sp. nov., isolated from the sediment of mangrove plant Bruguiera sexangula.</title>
        <authorList>
            <person name="Long M."/>
        </authorList>
    </citation>
    <scope>NUCLEOTIDE SEQUENCE</scope>
    <source>
        <strain evidence="6">H15</strain>
        <plasmid evidence="6">unnamed3</plasmid>
    </source>
</reference>
<dbReference type="AlphaFoldDB" id="A0AAU8ASC9"/>
<organism evidence="6">
    <name type="scientific">Alloyangia sp. H15</name>
    <dbReference type="NCBI Taxonomy" id="3029062"/>
    <lineage>
        <taxon>Bacteria</taxon>
        <taxon>Pseudomonadati</taxon>
        <taxon>Pseudomonadota</taxon>
        <taxon>Alphaproteobacteria</taxon>
        <taxon>Rhodobacterales</taxon>
        <taxon>Roseobacteraceae</taxon>
        <taxon>Alloyangia</taxon>
    </lineage>
</organism>
<protein>
    <submittedName>
        <fullName evidence="6">ABC transporter ATP-binding protein</fullName>
    </submittedName>
</protein>
<geneLocation type="plasmid" evidence="6">
    <name>unnamed3</name>
</geneLocation>
<dbReference type="GO" id="GO:0005524">
    <property type="term" value="F:ATP binding"/>
    <property type="evidence" value="ECO:0007669"/>
    <property type="project" value="UniProtKB-KW"/>
</dbReference>
<evidence type="ECO:0000256" key="4">
    <source>
        <dbReference type="ARBA" id="ARBA00022840"/>
    </source>
</evidence>
<dbReference type="SMART" id="SM00382">
    <property type="entry name" value="AAA"/>
    <property type="match status" value="1"/>
</dbReference>
<gene>
    <name evidence="6" type="ORF">PVT71_26360</name>
</gene>
<sequence length="261" mass="28246">MSQAKPDAIRLDGVSKSFRLDDGNTVTALEGIDLTLREGEFVAVLGPSGCGKSTVLRLIAGLESASTGEVRIEGRAPSELAAAHRLGVAFQDHALLPWLSVGENIALPYRVAGEKVDRARVDALIELVGLGGFRDARPSQLSGGMRQRASIARALVLDPDVLLLDEPFGALDAVTRRHMNVELQRIWSARTLTTLLVTHSVDEAIFLADRIIVMTGRPGRILREVAVPFPRPRDPAVLRTPEFHAMVDELTLALEPEEAAL</sequence>
<evidence type="ECO:0000256" key="2">
    <source>
        <dbReference type="ARBA" id="ARBA00022448"/>
    </source>
</evidence>
<dbReference type="PANTHER" id="PTHR42788">
    <property type="entry name" value="TAURINE IMPORT ATP-BINDING PROTEIN-RELATED"/>
    <property type="match status" value="1"/>
</dbReference>
<dbReference type="InterPro" id="IPR027417">
    <property type="entry name" value="P-loop_NTPase"/>
</dbReference>
<dbReference type="PANTHER" id="PTHR42788:SF13">
    <property type="entry name" value="ALIPHATIC SULFONATES IMPORT ATP-BINDING PROTEIN SSUB"/>
    <property type="match status" value="1"/>
</dbReference>
<dbReference type="SUPFAM" id="SSF52540">
    <property type="entry name" value="P-loop containing nucleoside triphosphate hydrolases"/>
    <property type="match status" value="1"/>
</dbReference>
<keyword evidence="2" id="KW-0813">Transport</keyword>
<dbReference type="Gene3D" id="3.40.50.300">
    <property type="entry name" value="P-loop containing nucleotide triphosphate hydrolases"/>
    <property type="match status" value="1"/>
</dbReference>
<dbReference type="PROSITE" id="PS50893">
    <property type="entry name" value="ABC_TRANSPORTER_2"/>
    <property type="match status" value="1"/>
</dbReference>
<dbReference type="CDD" id="cd03293">
    <property type="entry name" value="ABC_NrtD_SsuB_transporters"/>
    <property type="match status" value="1"/>
</dbReference>
<evidence type="ECO:0000256" key="3">
    <source>
        <dbReference type="ARBA" id="ARBA00022741"/>
    </source>
</evidence>
<dbReference type="PROSITE" id="PS00211">
    <property type="entry name" value="ABC_TRANSPORTER_1"/>
    <property type="match status" value="1"/>
</dbReference>
<comment type="similarity">
    <text evidence="1">Belongs to the ABC transporter superfamily.</text>
</comment>
<dbReference type="RefSeq" id="WP_353476444.1">
    <property type="nucleotide sequence ID" value="NZ_CP123388.1"/>
</dbReference>
<dbReference type="InterPro" id="IPR003439">
    <property type="entry name" value="ABC_transporter-like_ATP-bd"/>
</dbReference>
<dbReference type="InterPro" id="IPR017871">
    <property type="entry name" value="ABC_transporter-like_CS"/>
</dbReference>
<proteinExistence type="inferred from homology"/>
<dbReference type="InterPro" id="IPR050166">
    <property type="entry name" value="ABC_transporter_ATP-bind"/>
</dbReference>
<name>A0AAU8ASC9_9RHOB</name>
<dbReference type="Pfam" id="PF00005">
    <property type="entry name" value="ABC_tran"/>
    <property type="match status" value="1"/>
</dbReference>
<feature type="domain" description="ABC transporter" evidence="5">
    <location>
        <begin position="9"/>
        <end position="241"/>
    </location>
</feature>
<evidence type="ECO:0000256" key="1">
    <source>
        <dbReference type="ARBA" id="ARBA00005417"/>
    </source>
</evidence>
<accession>A0AAU8ASC9</accession>
<keyword evidence="4 6" id="KW-0067">ATP-binding</keyword>
<evidence type="ECO:0000259" key="5">
    <source>
        <dbReference type="PROSITE" id="PS50893"/>
    </source>
</evidence>